<feature type="domain" description="DUF632" evidence="2">
    <location>
        <begin position="56"/>
        <end position="89"/>
    </location>
</feature>
<dbReference type="InParanoid" id="F6GYQ9"/>
<reference evidence="4" key="1">
    <citation type="journal article" date="2007" name="Nature">
        <title>The grapevine genome sequence suggests ancestral hexaploidization in major angiosperm phyla.</title>
        <authorList>
            <consortium name="The French-Italian Public Consortium for Grapevine Genome Characterization."/>
            <person name="Jaillon O."/>
            <person name="Aury J.-M."/>
            <person name="Noel B."/>
            <person name="Policriti A."/>
            <person name="Clepet C."/>
            <person name="Casagrande A."/>
            <person name="Choisne N."/>
            <person name="Aubourg S."/>
            <person name="Vitulo N."/>
            <person name="Jubin C."/>
            <person name="Vezzi A."/>
            <person name="Legeai F."/>
            <person name="Hugueney P."/>
            <person name="Dasilva C."/>
            <person name="Horner D."/>
            <person name="Mica E."/>
            <person name="Jublot D."/>
            <person name="Poulain J."/>
            <person name="Bruyere C."/>
            <person name="Billault A."/>
            <person name="Segurens B."/>
            <person name="Gouyvenoux M."/>
            <person name="Ugarte E."/>
            <person name="Cattonaro F."/>
            <person name="Anthouard V."/>
            <person name="Vico V."/>
            <person name="Del Fabbro C."/>
            <person name="Alaux M."/>
            <person name="Di Gaspero G."/>
            <person name="Dumas V."/>
            <person name="Felice N."/>
            <person name="Paillard S."/>
            <person name="Juman I."/>
            <person name="Moroldo M."/>
            <person name="Scalabrin S."/>
            <person name="Canaguier A."/>
            <person name="Le Clainche I."/>
            <person name="Malacrida G."/>
            <person name="Durand E."/>
            <person name="Pesole G."/>
            <person name="Laucou V."/>
            <person name="Chatelet P."/>
            <person name="Merdinoglu D."/>
            <person name="Delledonne M."/>
            <person name="Pezzotti M."/>
            <person name="Lecharny A."/>
            <person name="Scarpelli C."/>
            <person name="Artiguenave F."/>
            <person name="Pe M.E."/>
            <person name="Valle G."/>
            <person name="Morgante M."/>
            <person name="Caboche M."/>
            <person name="Adam-Blondon A.-F."/>
            <person name="Weissenbach J."/>
            <person name="Quetier F."/>
            <person name="Wincker P."/>
        </authorList>
    </citation>
    <scope>NUCLEOTIDE SEQUENCE [LARGE SCALE GENOMIC DNA]</scope>
    <source>
        <strain evidence="4">cv. Pinot noir / PN40024</strain>
    </source>
</reference>
<dbReference type="InterPro" id="IPR006867">
    <property type="entry name" value="DUF632"/>
</dbReference>
<dbReference type="Pfam" id="PF04782">
    <property type="entry name" value="DUF632"/>
    <property type="match status" value="1"/>
</dbReference>
<keyword evidence="4" id="KW-1185">Reference proteome</keyword>
<dbReference type="HOGENOM" id="CLU_2417676_0_0_1"/>
<evidence type="ECO:0000313" key="3">
    <source>
        <dbReference type="EMBL" id="CCB45095.1"/>
    </source>
</evidence>
<evidence type="ECO:0000313" key="4">
    <source>
        <dbReference type="Proteomes" id="UP000009183"/>
    </source>
</evidence>
<dbReference type="PaxDb" id="29760-VIT_18s0117g00580.t01"/>
<protein>
    <recommendedName>
        <fullName evidence="2">DUF632 domain-containing protein</fullName>
    </recommendedName>
</protein>
<dbReference type="EMBL" id="FN594973">
    <property type="protein sequence ID" value="CCB45095.1"/>
    <property type="molecule type" value="Genomic_DNA"/>
</dbReference>
<proteinExistence type="predicted"/>
<evidence type="ECO:0000256" key="1">
    <source>
        <dbReference type="SAM" id="MobiDB-lite"/>
    </source>
</evidence>
<feature type="region of interest" description="Disordered" evidence="1">
    <location>
        <begin position="1"/>
        <end position="22"/>
    </location>
</feature>
<gene>
    <name evidence="3" type="ordered locus">VIT_18s0117g00580</name>
</gene>
<organism evidence="3 4">
    <name type="scientific">Vitis vinifera</name>
    <name type="common">Grape</name>
    <dbReference type="NCBI Taxonomy" id="29760"/>
    <lineage>
        <taxon>Eukaryota</taxon>
        <taxon>Viridiplantae</taxon>
        <taxon>Streptophyta</taxon>
        <taxon>Embryophyta</taxon>
        <taxon>Tracheophyta</taxon>
        <taxon>Spermatophyta</taxon>
        <taxon>Magnoliopsida</taxon>
        <taxon>eudicotyledons</taxon>
        <taxon>Gunneridae</taxon>
        <taxon>Pentapetalae</taxon>
        <taxon>rosids</taxon>
        <taxon>Vitales</taxon>
        <taxon>Vitaceae</taxon>
        <taxon>Viteae</taxon>
        <taxon>Vitis</taxon>
    </lineage>
</organism>
<accession>F6GYQ9</accession>
<dbReference type="Proteomes" id="UP000009183">
    <property type="component" value="Chromosome 18"/>
</dbReference>
<evidence type="ECO:0000259" key="2">
    <source>
        <dbReference type="Pfam" id="PF04782"/>
    </source>
</evidence>
<dbReference type="AlphaFoldDB" id="F6GYQ9"/>
<dbReference type="eggNOG" id="ENOG502QSAZ">
    <property type="taxonomic scope" value="Eukaryota"/>
</dbReference>
<name>F6GYQ9_VITVI</name>
<sequence>MDSPTESGYLNGEKNKSLGFSPLRSTSSAVALHSGVRSTPIKENGIENKVAPKNFFSSIRDVEYLFVKASESGKEVPRMLEVNKFHFRPIFP</sequence>